<dbReference type="EMBL" id="LSGP01000023">
    <property type="protein sequence ID" value="KYZ75509.1"/>
    <property type="molecule type" value="Genomic_DNA"/>
</dbReference>
<evidence type="ECO:0000256" key="1">
    <source>
        <dbReference type="SAM" id="MobiDB-lite"/>
    </source>
</evidence>
<evidence type="ECO:0000313" key="3">
    <source>
        <dbReference type="Proteomes" id="UP000076268"/>
    </source>
</evidence>
<protein>
    <submittedName>
        <fullName evidence="2">Small, acid-soluble spore protein Tlp</fullName>
    </submittedName>
</protein>
<accession>A0A154BNJ5</accession>
<dbReference type="NCBIfam" id="TIGR03090">
    <property type="entry name" value="SASP_tlp"/>
    <property type="match status" value="1"/>
</dbReference>
<dbReference type="STRING" id="1794912.AXX12_12400"/>
<name>A0A154BNJ5_ANASB</name>
<dbReference type="Proteomes" id="UP000076268">
    <property type="component" value="Unassembled WGS sequence"/>
</dbReference>
<comment type="caution">
    <text evidence="2">The sequence shown here is derived from an EMBL/GenBank/DDBJ whole genome shotgun (WGS) entry which is preliminary data.</text>
</comment>
<reference evidence="2 3" key="1">
    <citation type="submission" date="2016-02" db="EMBL/GenBank/DDBJ databases">
        <title>Anaerosporomusa subterraneum gen. nov., sp. nov., a spore-forming obligate anaerobe isolated from saprolite.</title>
        <authorList>
            <person name="Choi J.K."/>
            <person name="Shah M."/>
            <person name="Yee N."/>
        </authorList>
    </citation>
    <scope>NUCLEOTIDE SEQUENCE [LARGE SCALE GENOMIC DNA]</scope>
    <source>
        <strain evidence="2 3">RU4</strain>
    </source>
</reference>
<dbReference type="HAMAP" id="MF_01506">
    <property type="entry name" value="Tlp"/>
    <property type="match status" value="1"/>
</dbReference>
<proteinExistence type="inferred from homology"/>
<organism evidence="2 3">
    <name type="scientific">Anaerosporomusa subterranea</name>
    <dbReference type="NCBI Taxonomy" id="1794912"/>
    <lineage>
        <taxon>Bacteria</taxon>
        <taxon>Bacillati</taxon>
        <taxon>Bacillota</taxon>
        <taxon>Negativicutes</taxon>
        <taxon>Acetonemataceae</taxon>
        <taxon>Anaerosporomusa</taxon>
    </lineage>
</organism>
<dbReference type="AlphaFoldDB" id="A0A154BNJ5"/>
<keyword evidence="3" id="KW-1185">Reference proteome</keyword>
<dbReference type="RefSeq" id="WP_066244169.1">
    <property type="nucleotide sequence ID" value="NZ_LSGP01000023.1"/>
</dbReference>
<dbReference type="InterPro" id="IPR017524">
    <property type="entry name" value="SASP_thioredoxin-like"/>
</dbReference>
<dbReference type="OrthoDB" id="1799076at2"/>
<dbReference type="Pfam" id="PF19824">
    <property type="entry name" value="Tlp"/>
    <property type="match status" value="1"/>
</dbReference>
<evidence type="ECO:0000313" key="2">
    <source>
        <dbReference type="EMBL" id="KYZ75509.1"/>
    </source>
</evidence>
<sequence>MAKPDNRADNEAHLQKHIDHTIANLHEAKEYLDEHASEITADEKQAIEAKNDRRQESIKGFVAEKKDEAQQ</sequence>
<gene>
    <name evidence="2" type="ORF">AXX12_12400</name>
</gene>
<feature type="region of interest" description="Disordered" evidence="1">
    <location>
        <begin position="48"/>
        <end position="71"/>
    </location>
</feature>